<protein>
    <submittedName>
        <fullName evidence="2">2-oxoglutarate dehydrogenase</fullName>
    </submittedName>
</protein>
<proteinExistence type="predicted"/>
<dbReference type="PROSITE" id="PS51257">
    <property type="entry name" value="PROKAR_LIPOPROTEIN"/>
    <property type="match status" value="1"/>
</dbReference>
<dbReference type="RefSeq" id="WP_194663496.1">
    <property type="nucleotide sequence ID" value="NZ_RDPI01000011.1"/>
</dbReference>
<dbReference type="InterPro" id="IPR046350">
    <property type="entry name" value="Cystatin_sf"/>
</dbReference>
<name>A0ABR9Z5N2_VIBAN</name>
<evidence type="ECO:0000313" key="2">
    <source>
        <dbReference type="EMBL" id="MBF4373751.1"/>
    </source>
</evidence>
<sequence length="136" mass="14887">MKRFLLPLFGVLALAGCDQQTQTETESTKALEPTAMMAETDAVPSPICASELMPGGWQATEITDEAKEALKSALAQMENNAQLKDIIDVRSQVVNGVNYAIEFEMDDGSIWNAIIYRSLEGDYLLTQPAKQGKLCE</sequence>
<dbReference type="CDD" id="cd00042">
    <property type="entry name" value="CY"/>
    <property type="match status" value="1"/>
</dbReference>
<dbReference type="Proteomes" id="UP000726136">
    <property type="component" value="Unassembled WGS sequence"/>
</dbReference>
<evidence type="ECO:0000259" key="1">
    <source>
        <dbReference type="Pfam" id="PF00031"/>
    </source>
</evidence>
<accession>A0ABR9Z5N2</accession>
<dbReference type="EMBL" id="RDPI01000011">
    <property type="protein sequence ID" value="MBF4373751.1"/>
    <property type="molecule type" value="Genomic_DNA"/>
</dbReference>
<dbReference type="InterPro" id="IPR000010">
    <property type="entry name" value="Cystatin_dom"/>
</dbReference>
<gene>
    <name evidence="2" type="ORF">EAY46_11755</name>
</gene>
<comment type="caution">
    <text evidence="2">The sequence shown here is derived from an EMBL/GenBank/DDBJ whole genome shotgun (WGS) entry which is preliminary data.</text>
</comment>
<dbReference type="SUPFAM" id="SSF54403">
    <property type="entry name" value="Cystatin/monellin"/>
    <property type="match status" value="1"/>
</dbReference>
<keyword evidence="3" id="KW-1185">Reference proteome</keyword>
<dbReference type="Pfam" id="PF00031">
    <property type="entry name" value="Cystatin"/>
    <property type="match status" value="1"/>
</dbReference>
<organism evidence="2 3">
    <name type="scientific">Vibrio anguillarum</name>
    <name type="common">Listonella anguillarum</name>
    <dbReference type="NCBI Taxonomy" id="55601"/>
    <lineage>
        <taxon>Bacteria</taxon>
        <taxon>Pseudomonadati</taxon>
        <taxon>Pseudomonadota</taxon>
        <taxon>Gammaproteobacteria</taxon>
        <taxon>Vibrionales</taxon>
        <taxon>Vibrionaceae</taxon>
        <taxon>Vibrio</taxon>
    </lineage>
</organism>
<reference evidence="2 3" key="1">
    <citation type="journal article" date="2021" name="PeerJ">
        <title>Analysis of 44 Vibrio anguillarum genomes reveals high genetic diversity.</title>
        <authorList>
            <person name="Hansen M.J."/>
            <person name="Dalsgaard I."/>
        </authorList>
    </citation>
    <scope>NUCLEOTIDE SEQUENCE [LARGE SCALE GENOMIC DNA]</scope>
    <source>
        <strain evidence="2 3">040915-1/1B</strain>
    </source>
</reference>
<dbReference type="Gene3D" id="3.10.450.10">
    <property type="match status" value="1"/>
</dbReference>
<evidence type="ECO:0000313" key="3">
    <source>
        <dbReference type="Proteomes" id="UP000726136"/>
    </source>
</evidence>
<feature type="domain" description="Cystatin" evidence="1">
    <location>
        <begin position="63"/>
        <end position="112"/>
    </location>
</feature>